<dbReference type="GO" id="GO:0080090">
    <property type="term" value="P:regulation of primary metabolic process"/>
    <property type="evidence" value="ECO:0007669"/>
    <property type="project" value="UniProtKB-ARBA"/>
</dbReference>
<reference evidence="6 7" key="1">
    <citation type="journal article" date="2012" name="BMC Genomics">
        <title>Comparative genomics of the white-rot fungi, Phanerochaete carnosa and P. chrysosporium, to elucidate the genetic basis of the distinct wood types they colonize.</title>
        <authorList>
            <person name="Suzuki H."/>
            <person name="MacDonald J."/>
            <person name="Syed K."/>
            <person name="Salamov A."/>
            <person name="Hori C."/>
            <person name="Aerts A."/>
            <person name="Henrissat B."/>
            <person name="Wiebenga A."/>
            <person name="vanKuyk P.A."/>
            <person name="Barry K."/>
            <person name="Lindquist E."/>
            <person name="LaButti K."/>
            <person name="Lapidus A."/>
            <person name="Lucas S."/>
            <person name="Coutinho P."/>
            <person name="Gong Y."/>
            <person name="Samejima M."/>
            <person name="Mahadevan R."/>
            <person name="Abou-Zaid M."/>
            <person name="de Vries R.P."/>
            <person name="Igarashi K."/>
            <person name="Yadav J.S."/>
            <person name="Grigoriev I.V."/>
            <person name="Master E.R."/>
        </authorList>
    </citation>
    <scope>NUCLEOTIDE SEQUENCE [LARGE SCALE GENOMIC DNA]</scope>
    <source>
        <strain evidence="6 7">HHB-10118-sp</strain>
    </source>
</reference>
<dbReference type="FunFam" id="3.40.395.10:FF:000001">
    <property type="entry name" value="Sentrin-specific protease 1"/>
    <property type="match status" value="1"/>
</dbReference>
<name>K5VL09_PHACS</name>
<evidence type="ECO:0000313" key="6">
    <source>
        <dbReference type="EMBL" id="EKM52098.1"/>
    </source>
</evidence>
<dbReference type="Gene3D" id="3.40.395.10">
    <property type="entry name" value="Adenoviral Proteinase, Chain A"/>
    <property type="match status" value="1"/>
</dbReference>
<dbReference type="AlphaFoldDB" id="K5VL09"/>
<dbReference type="GO" id="GO:0060255">
    <property type="term" value="P:regulation of macromolecule metabolic process"/>
    <property type="evidence" value="ECO:0007669"/>
    <property type="project" value="UniProtKB-ARBA"/>
</dbReference>
<keyword evidence="2" id="KW-0645">Protease</keyword>
<dbReference type="GO" id="GO:0006508">
    <property type="term" value="P:proteolysis"/>
    <property type="evidence" value="ECO:0007669"/>
    <property type="project" value="UniProtKB-KW"/>
</dbReference>
<evidence type="ECO:0000256" key="3">
    <source>
        <dbReference type="ARBA" id="ARBA00022801"/>
    </source>
</evidence>
<feature type="domain" description="Ubiquitin-like protease family profile" evidence="5">
    <location>
        <begin position="26"/>
        <end position="196"/>
    </location>
</feature>
<dbReference type="GeneID" id="18907192"/>
<dbReference type="InterPro" id="IPR003653">
    <property type="entry name" value="Peptidase_C48_C"/>
</dbReference>
<evidence type="ECO:0000256" key="2">
    <source>
        <dbReference type="ARBA" id="ARBA00022670"/>
    </source>
</evidence>
<dbReference type="InParanoid" id="K5VL09"/>
<dbReference type="PANTHER" id="PTHR12606">
    <property type="entry name" value="SENTRIN/SUMO-SPECIFIC PROTEASE"/>
    <property type="match status" value="1"/>
</dbReference>
<evidence type="ECO:0000313" key="7">
    <source>
        <dbReference type="Proteomes" id="UP000008370"/>
    </source>
</evidence>
<dbReference type="GO" id="GO:0016926">
    <property type="term" value="P:protein desumoylation"/>
    <property type="evidence" value="ECO:0007669"/>
    <property type="project" value="TreeGrafter"/>
</dbReference>
<protein>
    <recommendedName>
        <fullName evidence="5">Ubiquitin-like protease family profile domain-containing protein</fullName>
    </recommendedName>
</protein>
<dbReference type="InterPro" id="IPR038765">
    <property type="entry name" value="Papain-like_cys_pep_sf"/>
</dbReference>
<dbReference type="Pfam" id="PF02902">
    <property type="entry name" value="Peptidase_C48"/>
    <property type="match status" value="1"/>
</dbReference>
<dbReference type="PROSITE" id="PS50600">
    <property type="entry name" value="ULP_PROTEASE"/>
    <property type="match status" value="1"/>
</dbReference>
<gene>
    <name evidence="6" type="ORF">PHACADRAFT_101438</name>
</gene>
<dbReference type="STRING" id="650164.K5VL09"/>
<keyword evidence="3" id="KW-0378">Hydrolase</keyword>
<dbReference type="Proteomes" id="UP000008370">
    <property type="component" value="Unassembled WGS sequence"/>
</dbReference>
<dbReference type="KEGG" id="pco:PHACADRAFT_101438"/>
<comment type="similarity">
    <text evidence="1">Belongs to the peptidase C48 family.</text>
</comment>
<evidence type="ECO:0000256" key="4">
    <source>
        <dbReference type="ARBA" id="ARBA00022807"/>
    </source>
</evidence>
<sequence>SLPPEDEVKVAEIFQRRGIISKGVREQVSDKDLRRLHPGQWLNDEIINFYGEMIMCRAEESKENRGEGLLNVHYFSTFFWTKLKEGYEESRLARWTKQITLFSKDIILIPINHNGSHWTAAAINFRKKRIESYDSLNRDQTQVFKLLRVYLNAKHQTKKRKPFNFNGWVNWTPENTPQQENISDCGIFACQFLETLSRGEERFAFTQANMHYLRRRMVWEIAHAKLWTDT</sequence>
<dbReference type="GO" id="GO:0016929">
    <property type="term" value="F:deSUMOylase activity"/>
    <property type="evidence" value="ECO:0007669"/>
    <property type="project" value="TreeGrafter"/>
</dbReference>
<keyword evidence="4" id="KW-0788">Thiol protease</keyword>
<proteinExistence type="inferred from homology"/>
<dbReference type="HOGENOM" id="CLU_024324_2_2_1"/>
<evidence type="ECO:0000259" key="5">
    <source>
        <dbReference type="PROSITE" id="PS50600"/>
    </source>
</evidence>
<dbReference type="GO" id="GO:0005634">
    <property type="term" value="C:nucleus"/>
    <property type="evidence" value="ECO:0007669"/>
    <property type="project" value="TreeGrafter"/>
</dbReference>
<feature type="non-terminal residue" evidence="6">
    <location>
        <position position="230"/>
    </location>
</feature>
<dbReference type="PANTHER" id="PTHR12606:SF141">
    <property type="entry name" value="GH15225P-RELATED"/>
    <property type="match status" value="1"/>
</dbReference>
<dbReference type="OrthoDB" id="1939479at2759"/>
<evidence type="ECO:0000256" key="1">
    <source>
        <dbReference type="ARBA" id="ARBA00005234"/>
    </source>
</evidence>
<dbReference type="EMBL" id="JH930476">
    <property type="protein sequence ID" value="EKM52098.1"/>
    <property type="molecule type" value="Genomic_DNA"/>
</dbReference>
<keyword evidence="7" id="KW-1185">Reference proteome</keyword>
<organism evidence="6 7">
    <name type="scientific">Phanerochaete carnosa (strain HHB-10118-sp)</name>
    <name type="common">White-rot fungus</name>
    <name type="synonym">Peniophora carnosa</name>
    <dbReference type="NCBI Taxonomy" id="650164"/>
    <lineage>
        <taxon>Eukaryota</taxon>
        <taxon>Fungi</taxon>
        <taxon>Dikarya</taxon>
        <taxon>Basidiomycota</taxon>
        <taxon>Agaricomycotina</taxon>
        <taxon>Agaricomycetes</taxon>
        <taxon>Polyporales</taxon>
        <taxon>Phanerochaetaceae</taxon>
        <taxon>Phanerochaete</taxon>
    </lineage>
</organism>
<accession>K5VL09</accession>
<dbReference type="RefSeq" id="XP_007399879.1">
    <property type="nucleotide sequence ID" value="XM_007399817.1"/>
</dbReference>
<dbReference type="SUPFAM" id="SSF54001">
    <property type="entry name" value="Cysteine proteinases"/>
    <property type="match status" value="1"/>
</dbReference>